<feature type="compositionally biased region" description="Basic and acidic residues" evidence="1">
    <location>
        <begin position="199"/>
        <end position="215"/>
    </location>
</feature>
<feature type="compositionally biased region" description="Polar residues" evidence="1">
    <location>
        <begin position="33"/>
        <end position="52"/>
    </location>
</feature>
<gene>
    <name evidence="2" type="ORF">THAOC_30181</name>
</gene>
<reference evidence="2 3" key="1">
    <citation type="journal article" date="2012" name="Genome Biol.">
        <title>Genome and low-iron response of an oceanic diatom adapted to chronic iron limitation.</title>
        <authorList>
            <person name="Lommer M."/>
            <person name="Specht M."/>
            <person name="Roy A.S."/>
            <person name="Kraemer L."/>
            <person name="Andreson R."/>
            <person name="Gutowska M.A."/>
            <person name="Wolf J."/>
            <person name="Bergner S.V."/>
            <person name="Schilhabel M.B."/>
            <person name="Klostermeier U.C."/>
            <person name="Beiko R.G."/>
            <person name="Rosenstiel P."/>
            <person name="Hippler M."/>
            <person name="Laroche J."/>
        </authorList>
    </citation>
    <scope>NUCLEOTIDE SEQUENCE [LARGE SCALE GENOMIC DNA]</scope>
    <source>
        <strain evidence="2 3">CCMP1005</strain>
    </source>
</reference>
<evidence type="ECO:0000256" key="1">
    <source>
        <dbReference type="SAM" id="MobiDB-lite"/>
    </source>
</evidence>
<accession>K0RES0</accession>
<comment type="caution">
    <text evidence="2">The sequence shown here is derived from an EMBL/GenBank/DDBJ whole genome shotgun (WGS) entry which is preliminary data.</text>
</comment>
<evidence type="ECO:0000313" key="2">
    <source>
        <dbReference type="EMBL" id="EJK50729.1"/>
    </source>
</evidence>
<dbReference type="Proteomes" id="UP000266841">
    <property type="component" value="Unassembled WGS sequence"/>
</dbReference>
<proteinExistence type="predicted"/>
<sequence length="242" mass="26570">MHDSAKPVGGGGALALNLKDTYTITVKQSQVKQSNGLWKSSQTSKQSNVSQTDEWEASVEVSISSSVSANKIVEESDNRHTLSRTTTTACAAIQVIAVAAPEFPLPCQCQQLQTGPPELRRFHANRPPPRAVQCPGAMNRKVALAIAVVASTTQSFTIRHRGAFPSRSFVKTYRHFSSIGGENGGTDDNNEENPLNEWFGRKEDDESRQSRERFSETSLPMSYYGAMDEETYGPIENNDNTL</sequence>
<keyword evidence="3" id="KW-1185">Reference proteome</keyword>
<dbReference type="EMBL" id="AGNL01043089">
    <property type="protein sequence ID" value="EJK50729.1"/>
    <property type="molecule type" value="Genomic_DNA"/>
</dbReference>
<feature type="non-terminal residue" evidence="2">
    <location>
        <position position="242"/>
    </location>
</feature>
<feature type="region of interest" description="Disordered" evidence="1">
    <location>
        <begin position="179"/>
        <end position="242"/>
    </location>
</feature>
<evidence type="ECO:0000313" key="3">
    <source>
        <dbReference type="Proteomes" id="UP000266841"/>
    </source>
</evidence>
<protein>
    <submittedName>
        <fullName evidence="2">Uncharacterized protein</fullName>
    </submittedName>
</protein>
<feature type="region of interest" description="Disordered" evidence="1">
    <location>
        <begin position="33"/>
        <end position="54"/>
    </location>
</feature>
<organism evidence="2 3">
    <name type="scientific">Thalassiosira oceanica</name>
    <name type="common">Marine diatom</name>
    <dbReference type="NCBI Taxonomy" id="159749"/>
    <lineage>
        <taxon>Eukaryota</taxon>
        <taxon>Sar</taxon>
        <taxon>Stramenopiles</taxon>
        <taxon>Ochrophyta</taxon>
        <taxon>Bacillariophyta</taxon>
        <taxon>Coscinodiscophyceae</taxon>
        <taxon>Thalassiosirophycidae</taxon>
        <taxon>Thalassiosirales</taxon>
        <taxon>Thalassiosiraceae</taxon>
        <taxon>Thalassiosira</taxon>
    </lineage>
</organism>
<dbReference type="AlphaFoldDB" id="K0RES0"/>
<name>K0RES0_THAOC</name>